<dbReference type="PANTHER" id="PTHR15239:SF6">
    <property type="entry name" value="RIBOSOME QUALITY CONTROL COMPLEX SUBUNIT NEMF"/>
    <property type="match status" value="1"/>
</dbReference>
<protein>
    <submittedName>
        <fullName evidence="3">Fibronectin-binding domain-containing protein</fullName>
    </submittedName>
</protein>
<evidence type="ECO:0000259" key="2">
    <source>
        <dbReference type="Pfam" id="PF05670"/>
    </source>
</evidence>
<dbReference type="NCBIfam" id="NF041120">
    <property type="entry name" value="RqcH_arch"/>
    <property type="match status" value="1"/>
</dbReference>
<dbReference type="InterPro" id="IPR051608">
    <property type="entry name" value="RQC_Subunit_NEMF"/>
</dbReference>
<dbReference type="RefSeq" id="WP_153549808.1">
    <property type="nucleotide sequence ID" value="NZ_CP040089.1"/>
</dbReference>
<accession>A0A5Q0UFU4</accession>
<feature type="domain" description="NFACT RNA-binding" evidence="2">
    <location>
        <begin position="437"/>
        <end position="546"/>
    </location>
</feature>
<dbReference type="InterPro" id="IPR008532">
    <property type="entry name" value="NFACT_RNA-bd"/>
</dbReference>
<dbReference type="Gene3D" id="2.30.310.10">
    <property type="entry name" value="ibrinogen binding protein from staphylococcus aureus domain"/>
    <property type="match status" value="1"/>
</dbReference>
<feature type="coiled-coil region" evidence="1">
    <location>
        <begin position="381"/>
        <end position="432"/>
    </location>
</feature>
<dbReference type="GO" id="GO:0043023">
    <property type="term" value="F:ribosomal large subunit binding"/>
    <property type="evidence" value="ECO:0007669"/>
    <property type="project" value="TreeGrafter"/>
</dbReference>
<evidence type="ECO:0000313" key="4">
    <source>
        <dbReference type="Proteomes" id="UP000377803"/>
    </source>
</evidence>
<dbReference type="OrthoDB" id="10943at2157"/>
<dbReference type="GO" id="GO:0072344">
    <property type="term" value="P:rescue of stalled ribosome"/>
    <property type="evidence" value="ECO:0007669"/>
    <property type="project" value="TreeGrafter"/>
</dbReference>
<feature type="coiled-coil region" evidence="1">
    <location>
        <begin position="263"/>
        <end position="305"/>
    </location>
</feature>
<dbReference type="Pfam" id="PF05670">
    <property type="entry name" value="NFACT-R_1"/>
    <property type="match status" value="1"/>
</dbReference>
<dbReference type="InterPro" id="IPR010979">
    <property type="entry name" value="Ribosomal_uS13-like_H2TH"/>
</dbReference>
<keyword evidence="1" id="KW-0175">Coiled coil</keyword>
<dbReference type="KEGG" id="ncon:LC1Nh_0163"/>
<dbReference type="GO" id="GO:0000049">
    <property type="term" value="F:tRNA binding"/>
    <property type="evidence" value="ECO:0007669"/>
    <property type="project" value="TreeGrafter"/>
</dbReference>
<dbReference type="Proteomes" id="UP000377803">
    <property type="component" value="Chromosome"/>
</dbReference>
<dbReference type="Pfam" id="PF05833">
    <property type="entry name" value="NFACT_N"/>
    <property type="match status" value="1"/>
</dbReference>
<evidence type="ECO:0000256" key="1">
    <source>
        <dbReference type="SAM" id="Coils"/>
    </source>
</evidence>
<dbReference type="SUPFAM" id="SSF46946">
    <property type="entry name" value="S13-like H2TH domain"/>
    <property type="match status" value="1"/>
</dbReference>
<keyword evidence="4" id="KW-1185">Reference proteome</keyword>
<dbReference type="GO" id="GO:1990112">
    <property type="term" value="C:RQC complex"/>
    <property type="evidence" value="ECO:0007669"/>
    <property type="project" value="TreeGrafter"/>
</dbReference>
<dbReference type="Gene3D" id="1.10.8.50">
    <property type="match status" value="1"/>
</dbReference>
<evidence type="ECO:0000313" key="3">
    <source>
        <dbReference type="EMBL" id="QGA80070.1"/>
    </source>
</evidence>
<dbReference type="AlphaFoldDB" id="A0A5Q0UFU4"/>
<sequence>MELTSLDLSILMEDFKELEDGHVQKVYQRGQELTIEIYIPGDGKERLIVGTSHAFLSKYKRDNPMKPPGFCMELRKHLGKVDKINQRGFDRILELQSGDVKLVCEIFGKGNFILVKEGKIIGALRQEEWADRTIEVGEEYVYPEPTTDPRETDDIFEVLDDGEIVRRLASDLSLGGKYAEEICMRTGIEKTTKIEELTDDEKERIRIEAENLIINERSPILYSEDNMPQRAAPFPLETYEEMEKEWFDQFSEALDEYFYRREKKEEERKKREAYEEKKEGIERQLQQQERKIEGLKRSAEENREKAEIIYENYGTLHEIQKAVEEGVKKHEWSEVREKFEESEDELTEKVKGFNEQERFVTAEVDGKNIKLTLGEDLEAIASNYYDKAKESESKIENAKKAKEETEKQLEELNAESIELEEVMEDKTEKREKKWFEKYRWFHSSEGYLILAGRDSNTNDMLVKKHMESNDLYFHADFDGAPSVVVKEGQDCGDATREEAAKAAVTFAKTWKAGIGADDVYYVDPEQVTENPESGEYLAKGAFVIRGERTYMRNVSVEASIGVHEIDEVKVPMCGPESAIDENCESYVTLKPGHTKKSEIAKKIQGRLDKELDLDYIIRALPPGKSDIKE</sequence>
<dbReference type="GeneID" id="42364544"/>
<dbReference type="PANTHER" id="PTHR15239">
    <property type="entry name" value="NUCLEAR EXPORT MEDIATOR FACTOR NEMF"/>
    <property type="match status" value="1"/>
</dbReference>
<proteinExistence type="predicted"/>
<name>A0A5Q0UFU4_9ARCH</name>
<reference evidence="4" key="1">
    <citation type="submission" date="2019-05" db="EMBL/GenBank/DDBJ databases">
        <title>Candidatus Nanohalobium constans, a novel model system to study the DPANN nano-sized archaea: genomic and physiological characterization of a nanoarchaeon co-cultured with its chitinotrophic host.</title>
        <authorList>
            <person name="La Cono V."/>
            <person name="Arcadi E."/>
            <person name="Crisafi F."/>
            <person name="Denaro R."/>
            <person name="La Spada G."/>
            <person name="Messina E."/>
            <person name="Smedile F."/>
            <person name="Toshchakov S.V."/>
            <person name="Shevchenko M.A."/>
            <person name="Golyshin P.N."/>
            <person name="Golyshina O.V."/>
            <person name="Ferrer M."/>
            <person name="Rohde M."/>
            <person name="Mushegian A."/>
            <person name="Sorokin D.Y."/>
            <person name="Giuliano L."/>
            <person name="Yakimov M.M."/>
        </authorList>
    </citation>
    <scope>NUCLEOTIDE SEQUENCE [LARGE SCALE GENOMIC DNA]</scope>
    <source>
        <strain evidence="4">LC1Nh</strain>
    </source>
</reference>
<gene>
    <name evidence="3" type="ORF">LC1Nh_0163</name>
</gene>
<organism evidence="3 4">
    <name type="scientific">Candidatus Nanohalobium constans</name>
    <dbReference type="NCBI Taxonomy" id="2565781"/>
    <lineage>
        <taxon>Archaea</taxon>
        <taxon>Candidatus Nanohalarchaeota</taxon>
        <taxon>Candidatus Nanohalobia</taxon>
        <taxon>Candidatus Nanohalobiales</taxon>
        <taxon>Candidatus Nanohalobiaceae</taxon>
        <taxon>Candidatus Nanohalobium</taxon>
    </lineage>
</organism>
<dbReference type="EMBL" id="CP040089">
    <property type="protein sequence ID" value="QGA80070.1"/>
    <property type="molecule type" value="Genomic_DNA"/>
</dbReference>